<reference evidence="1" key="1">
    <citation type="submission" date="2019-12" db="EMBL/GenBank/DDBJ databases">
        <title>Genome sequencing and annotation of Brassica cretica.</title>
        <authorList>
            <person name="Studholme D.J."/>
            <person name="Sarris P.F."/>
        </authorList>
    </citation>
    <scope>NUCLEOTIDE SEQUENCE</scope>
    <source>
        <strain evidence="1">PFS-001/15</strain>
        <tissue evidence="1">Leaf</tissue>
    </source>
</reference>
<dbReference type="Proteomes" id="UP000712281">
    <property type="component" value="Unassembled WGS sequence"/>
</dbReference>
<dbReference type="CDD" id="cd07067">
    <property type="entry name" value="HP_PGM_like"/>
    <property type="match status" value="2"/>
</dbReference>
<sequence length="455" mass="51783">MESAKSNINGHQNVIVMRHGDRMDRFEPLWASTAERPWDPPLIHDGKVRAFHTGQRISSHVAFPIHRVFVSPFLRCIQTAVEVVAGLSAVPFIDNSKLKVAIEFGLCEILNSLAIKSNVAPKDGKFDFRISDLEAMFPEGTVDHNVDMVYKELPQWGESAEGFRERYVNTLKVLAQKYPSENLLLITHLTIKFVDMYSLRSNILLAIRLTLHIKKKKRREMESAKSNINGHQNVIVMRHGDRMDRFEPLWASTAERPWDPPLIHDGKVRAFHTGQRISSHVAFPIHRVFVSPFLRCIQTAVEVVAGLSAVPSIDNSKLKVAIEFGLCEILNSLAIKSNVAPKDGKFDFSISDLEAMFPEGTMDHNVDMVYKELPQWGESAEGFRERYVNTLKVLAQKYPSENLLLITHREGVGTTLSTFYEDTTVYEVDYCTYVELRREVSSTKAIELWSSWNQI</sequence>
<dbReference type="AlphaFoldDB" id="A0A8S9LJ00"/>
<dbReference type="FunFam" id="3.40.50.1240:FF:000039">
    <property type="entry name" value="Phosphoglycerate mutase family protein"/>
    <property type="match status" value="1"/>
</dbReference>
<proteinExistence type="predicted"/>
<name>A0A8S9LJ00_BRACR</name>
<dbReference type="Gene3D" id="3.40.50.1240">
    <property type="entry name" value="Phosphoglycerate mutase-like"/>
    <property type="match status" value="2"/>
</dbReference>
<dbReference type="InterPro" id="IPR051710">
    <property type="entry name" value="Phosphatase_SH3-domain"/>
</dbReference>
<dbReference type="InterPro" id="IPR029033">
    <property type="entry name" value="His_PPase_superfam"/>
</dbReference>
<dbReference type="SUPFAM" id="SSF53254">
    <property type="entry name" value="Phosphoglycerate mutase-like"/>
    <property type="match status" value="2"/>
</dbReference>
<gene>
    <name evidence="1" type="ORF">F2Q68_00045149</name>
</gene>
<dbReference type="PANTHER" id="PTHR16469">
    <property type="entry name" value="UBIQUITIN-ASSOCIATED AND SH3 DOMAIN-CONTAINING BA-RELATED"/>
    <property type="match status" value="1"/>
</dbReference>
<evidence type="ECO:0008006" key="3">
    <source>
        <dbReference type="Google" id="ProtNLM"/>
    </source>
</evidence>
<evidence type="ECO:0000313" key="1">
    <source>
        <dbReference type="EMBL" id="KAF2607474.1"/>
    </source>
</evidence>
<organism evidence="1 2">
    <name type="scientific">Brassica cretica</name>
    <name type="common">Mustard</name>
    <dbReference type="NCBI Taxonomy" id="69181"/>
    <lineage>
        <taxon>Eukaryota</taxon>
        <taxon>Viridiplantae</taxon>
        <taxon>Streptophyta</taxon>
        <taxon>Embryophyta</taxon>
        <taxon>Tracheophyta</taxon>
        <taxon>Spermatophyta</taxon>
        <taxon>Magnoliopsida</taxon>
        <taxon>eudicotyledons</taxon>
        <taxon>Gunneridae</taxon>
        <taxon>Pentapetalae</taxon>
        <taxon>rosids</taxon>
        <taxon>malvids</taxon>
        <taxon>Brassicales</taxon>
        <taxon>Brassicaceae</taxon>
        <taxon>Brassiceae</taxon>
        <taxon>Brassica</taxon>
    </lineage>
</organism>
<accession>A0A8S9LJ00</accession>
<dbReference type="Pfam" id="PF00300">
    <property type="entry name" value="His_Phos_1"/>
    <property type="match status" value="2"/>
</dbReference>
<dbReference type="InterPro" id="IPR013078">
    <property type="entry name" value="His_Pase_superF_clade-1"/>
</dbReference>
<dbReference type="EMBL" id="QGKW02000276">
    <property type="protein sequence ID" value="KAF2607474.1"/>
    <property type="molecule type" value="Genomic_DNA"/>
</dbReference>
<comment type="caution">
    <text evidence="1">The sequence shown here is derived from an EMBL/GenBank/DDBJ whole genome shotgun (WGS) entry which is preliminary data.</text>
</comment>
<dbReference type="PANTHER" id="PTHR16469:SF46">
    <property type="entry name" value="PHOSPHOGLYCERATE MUTASE FAMILY PROTEIN"/>
    <property type="match status" value="1"/>
</dbReference>
<evidence type="ECO:0000313" key="2">
    <source>
        <dbReference type="Proteomes" id="UP000712281"/>
    </source>
</evidence>
<protein>
    <recommendedName>
        <fullName evidence="3">Phosphoglycerate mutase family protein</fullName>
    </recommendedName>
</protein>